<feature type="chain" id="PRO_5010141513" evidence="1">
    <location>
        <begin position="31"/>
        <end position="81"/>
    </location>
</feature>
<dbReference type="Proteomes" id="UP000000763">
    <property type="component" value="Chromosome 6"/>
</dbReference>
<reference evidence="2" key="1">
    <citation type="submission" date="2001-05" db="EMBL/GenBank/DDBJ databases">
        <title>Oryza sativa nipponbare(GA3) genomic DNA, chromosome 6, PAC clone:P0417G12.</title>
        <authorList>
            <person name="Sasaki T."/>
            <person name="Matsumoto T."/>
            <person name="Yamamoto K."/>
        </authorList>
    </citation>
    <scope>NUCLEOTIDE SEQUENCE</scope>
</reference>
<sequence length="81" mass="9217">MNTVTHARKVFDDLMLLLTLPQLFCIPTLASMHYYRDNIMACDPDVLTLSQRERAGLGVQKMLWHAQQGSSRAQLNKLENG</sequence>
<dbReference type="EMBL" id="AP004781">
    <property type="protein sequence ID" value="BAD35918.1"/>
    <property type="molecule type" value="Genomic_DNA"/>
</dbReference>
<name>Q69T14_ORYSJ</name>
<accession>Q69T14</accession>
<reference evidence="3" key="2">
    <citation type="submission" date="2002-02" db="EMBL/GenBank/DDBJ databases">
        <title>Oryza sativa nipponbare(GA3) genomic DNA, chromosome 6, PAC clone:P0691E09.</title>
        <authorList>
            <person name="Sasaki T."/>
            <person name="Matsumoto T."/>
            <person name="Yamamoto K."/>
        </authorList>
    </citation>
    <scope>NUCLEOTIDE SEQUENCE</scope>
</reference>
<organism evidence="3 4">
    <name type="scientific">Oryza sativa subsp. japonica</name>
    <name type="common">Rice</name>
    <dbReference type="NCBI Taxonomy" id="39947"/>
    <lineage>
        <taxon>Eukaryota</taxon>
        <taxon>Viridiplantae</taxon>
        <taxon>Streptophyta</taxon>
        <taxon>Embryophyta</taxon>
        <taxon>Tracheophyta</taxon>
        <taxon>Spermatophyta</taxon>
        <taxon>Magnoliopsida</taxon>
        <taxon>Liliopsida</taxon>
        <taxon>Poales</taxon>
        <taxon>Poaceae</taxon>
        <taxon>BOP clade</taxon>
        <taxon>Oryzoideae</taxon>
        <taxon>Oryzeae</taxon>
        <taxon>Oryzinae</taxon>
        <taxon>Oryza</taxon>
        <taxon>Oryza sativa</taxon>
    </lineage>
</organism>
<evidence type="ECO:0000313" key="4">
    <source>
        <dbReference type="Proteomes" id="UP000000763"/>
    </source>
</evidence>
<evidence type="ECO:0000256" key="1">
    <source>
        <dbReference type="SAM" id="SignalP"/>
    </source>
</evidence>
<evidence type="ECO:0000313" key="2">
    <source>
        <dbReference type="EMBL" id="BAD35573.1"/>
    </source>
</evidence>
<evidence type="ECO:0000313" key="3">
    <source>
        <dbReference type="EMBL" id="BAD35918.1"/>
    </source>
</evidence>
<proteinExistence type="predicted"/>
<reference evidence="4" key="3">
    <citation type="journal article" date="2005" name="Nature">
        <title>The map-based sequence of the rice genome.</title>
        <authorList>
            <consortium name="International rice genome sequencing project (IRGSP)"/>
            <person name="Matsumoto T."/>
            <person name="Wu J."/>
            <person name="Kanamori H."/>
            <person name="Katayose Y."/>
            <person name="Fujisawa M."/>
            <person name="Namiki N."/>
            <person name="Mizuno H."/>
            <person name="Yamamoto K."/>
            <person name="Antonio B.A."/>
            <person name="Baba T."/>
            <person name="Sakata K."/>
            <person name="Nagamura Y."/>
            <person name="Aoki H."/>
            <person name="Arikawa K."/>
            <person name="Arita K."/>
            <person name="Bito T."/>
            <person name="Chiden Y."/>
            <person name="Fujitsuka N."/>
            <person name="Fukunaka R."/>
            <person name="Hamada M."/>
            <person name="Harada C."/>
            <person name="Hayashi A."/>
            <person name="Hijishita S."/>
            <person name="Honda M."/>
            <person name="Hosokawa S."/>
            <person name="Ichikawa Y."/>
            <person name="Idonuma A."/>
            <person name="Iijima M."/>
            <person name="Ikeda M."/>
            <person name="Ikeno M."/>
            <person name="Ito K."/>
            <person name="Ito S."/>
            <person name="Ito T."/>
            <person name="Ito Y."/>
            <person name="Ito Y."/>
            <person name="Iwabuchi A."/>
            <person name="Kamiya K."/>
            <person name="Karasawa W."/>
            <person name="Kurita K."/>
            <person name="Katagiri S."/>
            <person name="Kikuta A."/>
            <person name="Kobayashi H."/>
            <person name="Kobayashi N."/>
            <person name="Machita K."/>
            <person name="Maehara T."/>
            <person name="Masukawa M."/>
            <person name="Mizubayashi T."/>
            <person name="Mukai Y."/>
            <person name="Nagasaki H."/>
            <person name="Nagata Y."/>
            <person name="Naito S."/>
            <person name="Nakashima M."/>
            <person name="Nakama Y."/>
            <person name="Nakamichi Y."/>
            <person name="Nakamura M."/>
            <person name="Meguro A."/>
            <person name="Negishi M."/>
            <person name="Ohta I."/>
            <person name="Ohta T."/>
            <person name="Okamoto M."/>
            <person name="Ono N."/>
            <person name="Saji S."/>
            <person name="Sakaguchi M."/>
            <person name="Sakai K."/>
            <person name="Shibata M."/>
            <person name="Shimokawa T."/>
            <person name="Song J."/>
            <person name="Takazaki Y."/>
            <person name="Terasawa K."/>
            <person name="Tsugane M."/>
            <person name="Tsuji K."/>
            <person name="Ueda S."/>
            <person name="Waki K."/>
            <person name="Yamagata H."/>
            <person name="Yamamoto M."/>
            <person name="Yamamoto S."/>
            <person name="Yamane H."/>
            <person name="Yoshiki S."/>
            <person name="Yoshihara R."/>
            <person name="Yukawa K."/>
            <person name="Zhong H."/>
            <person name="Yano M."/>
            <person name="Yuan Q."/>
            <person name="Ouyang S."/>
            <person name="Liu J."/>
            <person name="Jones K.M."/>
            <person name="Gansberger K."/>
            <person name="Moffat K."/>
            <person name="Hill J."/>
            <person name="Bera J."/>
            <person name="Fadrosh D."/>
            <person name="Jin S."/>
            <person name="Johri S."/>
            <person name="Kim M."/>
            <person name="Overton L."/>
            <person name="Reardon M."/>
            <person name="Tsitrin T."/>
            <person name="Vuong H."/>
            <person name="Weaver B."/>
            <person name="Ciecko A."/>
            <person name="Tallon L."/>
            <person name="Jackson J."/>
            <person name="Pai G."/>
            <person name="Aken S.V."/>
            <person name="Utterback T."/>
            <person name="Reidmuller S."/>
            <person name="Feldblyum T."/>
            <person name="Hsiao J."/>
            <person name="Zismann V."/>
            <person name="Iobst S."/>
            <person name="de Vazeille A.R."/>
            <person name="Buell C.R."/>
            <person name="Ying K."/>
            <person name="Li Y."/>
            <person name="Lu T."/>
            <person name="Huang Y."/>
            <person name="Zhao Q."/>
            <person name="Feng Q."/>
            <person name="Zhang L."/>
            <person name="Zhu J."/>
            <person name="Weng Q."/>
            <person name="Mu J."/>
            <person name="Lu Y."/>
            <person name="Fan D."/>
            <person name="Liu Y."/>
            <person name="Guan J."/>
            <person name="Zhang Y."/>
            <person name="Yu S."/>
            <person name="Liu X."/>
            <person name="Zhang Y."/>
            <person name="Hong G."/>
            <person name="Han B."/>
            <person name="Choisne N."/>
            <person name="Demange N."/>
            <person name="Orjeda G."/>
            <person name="Samain S."/>
            <person name="Cattolico L."/>
            <person name="Pelletier E."/>
            <person name="Couloux A."/>
            <person name="Segurens B."/>
            <person name="Wincker P."/>
            <person name="D'Hont A."/>
            <person name="Scarpelli C."/>
            <person name="Weissenbach J."/>
            <person name="Salanoubat M."/>
            <person name="Quetier F."/>
            <person name="Yu Y."/>
            <person name="Kim H.R."/>
            <person name="Rambo T."/>
            <person name="Currie J."/>
            <person name="Collura K."/>
            <person name="Luo M."/>
            <person name="Yang T."/>
            <person name="Ammiraju J.S.S."/>
            <person name="Engler F."/>
            <person name="Soderlund C."/>
            <person name="Wing R.A."/>
            <person name="Palmer L.E."/>
            <person name="de la Bastide M."/>
            <person name="Spiegel L."/>
            <person name="Nascimento L."/>
            <person name="Zutavern T."/>
            <person name="O'Shaughnessy A."/>
            <person name="Dike S."/>
            <person name="Dedhia N."/>
            <person name="Preston R."/>
            <person name="Balija V."/>
            <person name="McCombie W.R."/>
            <person name="Chow T."/>
            <person name="Chen H."/>
            <person name="Chung M."/>
            <person name="Chen C."/>
            <person name="Shaw J."/>
            <person name="Wu H."/>
            <person name="Hsiao K."/>
            <person name="Chao Y."/>
            <person name="Chu M."/>
            <person name="Cheng C."/>
            <person name="Hour A."/>
            <person name="Lee P."/>
            <person name="Lin S."/>
            <person name="Lin Y."/>
            <person name="Liou J."/>
            <person name="Liu S."/>
            <person name="Hsing Y."/>
            <person name="Raghuvanshi S."/>
            <person name="Mohanty A."/>
            <person name="Bharti A.K."/>
            <person name="Gaur A."/>
            <person name="Gupta V."/>
            <person name="Kumar D."/>
            <person name="Ravi V."/>
            <person name="Vij S."/>
            <person name="Kapur A."/>
            <person name="Khurana P."/>
            <person name="Khurana P."/>
            <person name="Khurana J.P."/>
            <person name="Tyagi A.K."/>
            <person name="Gaikwad K."/>
            <person name="Singh A."/>
            <person name="Dalal V."/>
            <person name="Srivastava S."/>
            <person name="Dixit A."/>
            <person name="Pal A.K."/>
            <person name="Ghazi I.A."/>
            <person name="Yadav M."/>
            <person name="Pandit A."/>
            <person name="Bhargava A."/>
            <person name="Sureshbabu K."/>
            <person name="Batra K."/>
            <person name="Sharma T.R."/>
            <person name="Mohapatra T."/>
            <person name="Singh N.K."/>
            <person name="Messing J."/>
            <person name="Nelson A.B."/>
            <person name="Fuks G."/>
            <person name="Kavchok S."/>
            <person name="Keizer G."/>
            <person name="Linton E."/>
            <person name="Llaca V."/>
            <person name="Song R."/>
            <person name="Tanyolac B."/>
            <person name="Young S."/>
            <person name="Ho-Il K."/>
            <person name="Hahn J.H."/>
            <person name="Sangsakoo G."/>
            <person name="Vanavichit A."/>
            <person name="de Mattos Luiz.A.T."/>
            <person name="Zimmer P.D."/>
            <person name="Malone G."/>
            <person name="Dellagostin O."/>
            <person name="de Oliveira A.C."/>
            <person name="Bevan M."/>
            <person name="Bancroft I."/>
            <person name="Minx P."/>
            <person name="Cordum H."/>
            <person name="Wilson R."/>
            <person name="Cheng Z."/>
            <person name="Jin W."/>
            <person name="Jiang J."/>
            <person name="Leong S.A."/>
            <person name="Iwama H."/>
            <person name="Gojobori T."/>
            <person name="Itoh T."/>
            <person name="Niimura Y."/>
            <person name="Fujii Y."/>
            <person name="Habara T."/>
            <person name="Sakai H."/>
            <person name="Sato Y."/>
            <person name="Wilson G."/>
            <person name="Kumar K."/>
            <person name="McCouch S."/>
            <person name="Juretic N."/>
            <person name="Hoen D."/>
            <person name="Wright S."/>
            <person name="Bruskiewich R."/>
            <person name="Bureau T."/>
            <person name="Miyao A."/>
            <person name="Hirochika H."/>
            <person name="Nishikawa T."/>
            <person name="Kadowaki K."/>
            <person name="Sugiura M."/>
            <person name="Burr B."/>
            <person name="Sasaki T."/>
        </authorList>
    </citation>
    <scope>NUCLEOTIDE SEQUENCE [LARGE SCALE GENOMIC DNA]</scope>
    <source>
        <strain evidence="4">cv. Nipponbare</strain>
    </source>
</reference>
<dbReference type="AlphaFoldDB" id="Q69T14"/>
<feature type="signal peptide" evidence="1">
    <location>
        <begin position="1"/>
        <end position="30"/>
    </location>
</feature>
<dbReference type="EMBL" id="AP003711">
    <property type="protein sequence ID" value="BAD35573.1"/>
    <property type="molecule type" value="Genomic_DNA"/>
</dbReference>
<reference evidence="4" key="4">
    <citation type="journal article" date="2008" name="Nucleic Acids Res.">
        <title>The rice annotation project database (RAP-DB): 2008 update.</title>
        <authorList>
            <consortium name="The rice annotation project (RAP)"/>
        </authorList>
    </citation>
    <scope>GENOME REANNOTATION</scope>
    <source>
        <strain evidence="4">cv. Nipponbare</strain>
    </source>
</reference>
<keyword evidence="1" id="KW-0732">Signal</keyword>
<gene>
    <name evidence="2" type="ORF">P0417G12.36</name>
    <name evidence="3" type="ORF">P0691E09.12</name>
</gene>
<protein>
    <submittedName>
        <fullName evidence="3">Uncharacterized protein</fullName>
    </submittedName>
</protein>